<dbReference type="InterPro" id="IPR001789">
    <property type="entry name" value="Sig_transdc_resp-reg_receiver"/>
</dbReference>
<dbReference type="Proteomes" id="UP000245728">
    <property type="component" value="Chromosome"/>
</dbReference>
<feature type="modified residue" description="4-aspartylphosphate" evidence="1">
    <location>
        <position position="60"/>
    </location>
</feature>
<dbReference type="PROSITE" id="PS50005">
    <property type="entry name" value="TPR"/>
    <property type="match status" value="2"/>
</dbReference>
<gene>
    <name evidence="4" type="ORF">HMF8227_01583</name>
</gene>
<dbReference type="PROSITE" id="PS50110">
    <property type="entry name" value="RESPONSE_REGULATORY"/>
    <property type="match status" value="1"/>
</dbReference>
<accession>A0A2S2E4Z2</accession>
<dbReference type="Gene3D" id="1.25.40.10">
    <property type="entry name" value="Tetratricopeptide repeat domain"/>
    <property type="match status" value="2"/>
</dbReference>
<dbReference type="AlphaFoldDB" id="A0A2S2E4Z2"/>
<dbReference type="RefSeq" id="WP_109339661.1">
    <property type="nucleotide sequence ID" value="NZ_CP029347.1"/>
</dbReference>
<dbReference type="EMBL" id="CP029347">
    <property type="protein sequence ID" value="AWL12057.1"/>
    <property type="molecule type" value="Genomic_DNA"/>
</dbReference>
<dbReference type="InterPro" id="IPR019734">
    <property type="entry name" value="TPR_rpt"/>
</dbReference>
<dbReference type="Gene3D" id="3.40.50.2300">
    <property type="match status" value="1"/>
</dbReference>
<dbReference type="PANTHER" id="PTHR43228">
    <property type="entry name" value="TWO-COMPONENT RESPONSE REGULATOR"/>
    <property type="match status" value="1"/>
</dbReference>
<name>A0A2S2E4Z2_9ALTE</name>
<dbReference type="CDD" id="cd17589">
    <property type="entry name" value="REC_TPR"/>
    <property type="match status" value="1"/>
</dbReference>
<keyword evidence="5" id="KW-1185">Reference proteome</keyword>
<evidence type="ECO:0000256" key="1">
    <source>
        <dbReference type="PROSITE-ProRule" id="PRU00169"/>
    </source>
</evidence>
<evidence type="ECO:0000256" key="2">
    <source>
        <dbReference type="PROSITE-ProRule" id="PRU00339"/>
    </source>
</evidence>
<evidence type="ECO:0000313" key="5">
    <source>
        <dbReference type="Proteomes" id="UP000245728"/>
    </source>
</evidence>
<dbReference type="Pfam" id="PF13181">
    <property type="entry name" value="TPR_8"/>
    <property type="match status" value="1"/>
</dbReference>
<evidence type="ECO:0000313" key="4">
    <source>
        <dbReference type="EMBL" id="AWL12057.1"/>
    </source>
</evidence>
<feature type="repeat" description="TPR" evidence="2">
    <location>
        <begin position="456"/>
        <end position="489"/>
    </location>
</feature>
<dbReference type="SUPFAM" id="SSF52172">
    <property type="entry name" value="CheY-like"/>
    <property type="match status" value="1"/>
</dbReference>
<protein>
    <recommendedName>
        <fullName evidence="3">Response regulatory domain-containing protein</fullName>
    </recommendedName>
</protein>
<feature type="domain" description="Response regulatory" evidence="3">
    <location>
        <begin position="10"/>
        <end position="130"/>
    </location>
</feature>
<dbReference type="GO" id="GO:0000160">
    <property type="term" value="P:phosphorelay signal transduction system"/>
    <property type="evidence" value="ECO:0007669"/>
    <property type="project" value="InterPro"/>
</dbReference>
<dbReference type="SUPFAM" id="SSF48452">
    <property type="entry name" value="TPR-like"/>
    <property type="match status" value="1"/>
</dbReference>
<dbReference type="SMART" id="SM00448">
    <property type="entry name" value="REC"/>
    <property type="match status" value="1"/>
</dbReference>
<organism evidence="4 5">
    <name type="scientific">Saliniradius amylolyticus</name>
    <dbReference type="NCBI Taxonomy" id="2183582"/>
    <lineage>
        <taxon>Bacteria</taxon>
        <taxon>Pseudomonadati</taxon>
        <taxon>Pseudomonadota</taxon>
        <taxon>Gammaproteobacteria</taxon>
        <taxon>Alteromonadales</taxon>
        <taxon>Alteromonadaceae</taxon>
        <taxon>Saliniradius</taxon>
    </lineage>
</organism>
<feature type="repeat" description="TPR" evidence="2">
    <location>
        <begin position="236"/>
        <end position="269"/>
    </location>
</feature>
<dbReference type="OrthoDB" id="7298659at2"/>
<dbReference type="InterPro" id="IPR011006">
    <property type="entry name" value="CheY-like_superfamily"/>
</dbReference>
<proteinExistence type="predicted"/>
<dbReference type="PANTHER" id="PTHR43228:SF1">
    <property type="entry name" value="TWO-COMPONENT RESPONSE REGULATOR ARR22"/>
    <property type="match status" value="1"/>
</dbReference>
<dbReference type="KEGG" id="salh:HMF8227_01583"/>
<reference evidence="4 5" key="1">
    <citation type="submission" date="2018-05" db="EMBL/GenBank/DDBJ databases">
        <title>Salinimonas sp. HMF8227 Genome sequencing and assembly.</title>
        <authorList>
            <person name="Kang H."/>
            <person name="Kang J."/>
            <person name="Cha I."/>
            <person name="Kim H."/>
            <person name="Joh K."/>
        </authorList>
    </citation>
    <scope>NUCLEOTIDE SEQUENCE [LARGE SCALE GENOMIC DNA]</scope>
    <source>
        <strain evidence="4 5">HMF8227</strain>
    </source>
</reference>
<sequence length="553" mass="63581">MAALSYHNKRILIVDDQRPFLIMLRGVMNNLGATNVVIANNGETAVSSCRKEKFDIVIADLHLGSDKKNGFQLLEELRERKLISPSTLFIMVSADSERPVVLGSMEKRPDDFIIKPFSQAQINSRLSKAYQKRQTLLPIYKQISEKNYQAAADLCREFIQHNQKYKQYCLMLLVELLWLLNQNEQALSILKSLEKSQATPLPWVSVALARTYMNQGKLNDAIYAASGILNKRLFAADGLDILAQCYSNREDFEQAIEHIRKAIDTSPLSLKRQFLGCEIARAAGDWTLAKECCQAILSQTKRSVHRSVIHLCNYVRSILDEAEHADDKNQRNKLQQEAMVAIERNRRDELLTRTREAFDFEIFEELIGARINVLDGRLLDAKLTLTRTQKDIDTRFDDYPIHLAPESMTLAYSLGEYEHGNWLMAQIKDSELTEDPSTQFLVTRTERQQAQAQASYNKFSKEGRAFYAGGQYQAAYESFTKALELAPMNTGVTINLLQCMMKLFEMMEKPEPQMITRCRQLFRTLESVPLTEQYKLKFDSIKGPLQDYIRRRR</sequence>
<keyword evidence="1" id="KW-0597">Phosphoprotein</keyword>
<keyword evidence="2" id="KW-0802">TPR repeat</keyword>
<evidence type="ECO:0000259" key="3">
    <source>
        <dbReference type="PROSITE" id="PS50110"/>
    </source>
</evidence>
<dbReference type="InterPro" id="IPR011990">
    <property type="entry name" value="TPR-like_helical_dom_sf"/>
</dbReference>
<dbReference type="Pfam" id="PF00072">
    <property type="entry name" value="Response_reg"/>
    <property type="match status" value="1"/>
</dbReference>
<dbReference type="SMART" id="SM00028">
    <property type="entry name" value="TPR"/>
    <property type="match status" value="2"/>
</dbReference>
<dbReference type="InterPro" id="IPR052048">
    <property type="entry name" value="ST_Response_Regulator"/>
</dbReference>